<keyword evidence="3" id="KW-1185">Reference proteome</keyword>
<reference evidence="2 3" key="1">
    <citation type="journal article" date="2019" name="Commun. Biol.">
        <title>The bagworm genome reveals a unique fibroin gene that provides high tensile strength.</title>
        <authorList>
            <person name="Kono N."/>
            <person name="Nakamura H."/>
            <person name="Ohtoshi R."/>
            <person name="Tomita M."/>
            <person name="Numata K."/>
            <person name="Arakawa K."/>
        </authorList>
    </citation>
    <scope>NUCLEOTIDE SEQUENCE [LARGE SCALE GENOMIC DNA]</scope>
</reference>
<accession>A0A4C1Z1S6</accession>
<evidence type="ECO:0000313" key="3">
    <source>
        <dbReference type="Proteomes" id="UP000299102"/>
    </source>
</evidence>
<feature type="region of interest" description="Disordered" evidence="1">
    <location>
        <begin position="1"/>
        <end position="28"/>
    </location>
</feature>
<evidence type="ECO:0000256" key="1">
    <source>
        <dbReference type="SAM" id="MobiDB-lite"/>
    </source>
</evidence>
<dbReference type="Proteomes" id="UP000299102">
    <property type="component" value="Unassembled WGS sequence"/>
</dbReference>
<comment type="caution">
    <text evidence="2">The sequence shown here is derived from an EMBL/GenBank/DDBJ whole genome shotgun (WGS) entry which is preliminary data.</text>
</comment>
<organism evidence="2 3">
    <name type="scientific">Eumeta variegata</name>
    <name type="common">Bagworm moth</name>
    <name type="synonym">Eumeta japonica</name>
    <dbReference type="NCBI Taxonomy" id="151549"/>
    <lineage>
        <taxon>Eukaryota</taxon>
        <taxon>Metazoa</taxon>
        <taxon>Ecdysozoa</taxon>
        <taxon>Arthropoda</taxon>
        <taxon>Hexapoda</taxon>
        <taxon>Insecta</taxon>
        <taxon>Pterygota</taxon>
        <taxon>Neoptera</taxon>
        <taxon>Endopterygota</taxon>
        <taxon>Lepidoptera</taxon>
        <taxon>Glossata</taxon>
        <taxon>Ditrysia</taxon>
        <taxon>Tineoidea</taxon>
        <taxon>Psychidae</taxon>
        <taxon>Oiketicinae</taxon>
        <taxon>Eumeta</taxon>
    </lineage>
</organism>
<protein>
    <submittedName>
        <fullName evidence="2">Uncharacterized protein</fullName>
    </submittedName>
</protein>
<dbReference type="EMBL" id="BGZK01001468">
    <property type="protein sequence ID" value="GBP80557.1"/>
    <property type="molecule type" value="Genomic_DNA"/>
</dbReference>
<name>A0A4C1Z1S6_EUMVA</name>
<dbReference type="AlphaFoldDB" id="A0A4C1Z1S6"/>
<sequence length="117" mass="12828">MDVSEAGKCTKRQLTAARNGNRPARCNAGDGSAAYANRIGSPPVLRRSVQARQRSALPLAVSEQLELSASWKGIWYLMVKDRVGGRERERGESGEWATGTLTLWMKQNSEKAATPRP</sequence>
<gene>
    <name evidence="2" type="ORF">EVAR_37661_1</name>
</gene>
<proteinExistence type="predicted"/>
<evidence type="ECO:0000313" key="2">
    <source>
        <dbReference type="EMBL" id="GBP80557.1"/>
    </source>
</evidence>